<protein>
    <submittedName>
        <fullName evidence="1">Uncharacterized protein</fullName>
    </submittedName>
</protein>
<reference evidence="1 2" key="1">
    <citation type="submission" date="2024-03" db="EMBL/GenBank/DDBJ databases">
        <authorList>
            <person name="Gkanogiannis A."/>
            <person name="Becerra Lopez-Lavalle L."/>
        </authorList>
    </citation>
    <scope>NUCLEOTIDE SEQUENCE [LARGE SCALE GENOMIC DNA]</scope>
</reference>
<proteinExistence type="predicted"/>
<name>A0ABP0Y934_9ROSI</name>
<evidence type="ECO:0000313" key="2">
    <source>
        <dbReference type="Proteomes" id="UP001642487"/>
    </source>
</evidence>
<sequence length="234" mass="26258">MAVPSSLFATQLLSASSFDEKWKEGEGALYEYHQVHVSNSSSITPNFVLDSSSISVLMHFLSISSLAATVAINHAKFRPSIDLYEFRVSVLCFTMEGSVAEDIEGPESWKVAALDEAVRQLNSKSLEHFVVGAALSDRSIAGEMSEDSITQYPLQKFGMPFIHRHEQVHQPLSDCKLNRQAEVSSPSFAACGVEKFIEIQACIRPEKYVQVFNEGIFALNRYYFSLHLPKERWK</sequence>
<gene>
    <name evidence="1" type="ORF">CITCOLO1_LOCUS8854</name>
</gene>
<evidence type="ECO:0000313" key="1">
    <source>
        <dbReference type="EMBL" id="CAK9316969.1"/>
    </source>
</evidence>
<dbReference type="Proteomes" id="UP001642487">
    <property type="component" value="Chromosome 3"/>
</dbReference>
<organism evidence="1 2">
    <name type="scientific">Citrullus colocynthis</name>
    <name type="common">colocynth</name>
    <dbReference type="NCBI Taxonomy" id="252529"/>
    <lineage>
        <taxon>Eukaryota</taxon>
        <taxon>Viridiplantae</taxon>
        <taxon>Streptophyta</taxon>
        <taxon>Embryophyta</taxon>
        <taxon>Tracheophyta</taxon>
        <taxon>Spermatophyta</taxon>
        <taxon>Magnoliopsida</taxon>
        <taxon>eudicotyledons</taxon>
        <taxon>Gunneridae</taxon>
        <taxon>Pentapetalae</taxon>
        <taxon>rosids</taxon>
        <taxon>fabids</taxon>
        <taxon>Cucurbitales</taxon>
        <taxon>Cucurbitaceae</taxon>
        <taxon>Benincaseae</taxon>
        <taxon>Citrullus</taxon>
    </lineage>
</organism>
<accession>A0ABP0Y934</accession>
<keyword evidence="2" id="KW-1185">Reference proteome</keyword>
<dbReference type="EMBL" id="OZ021737">
    <property type="protein sequence ID" value="CAK9316969.1"/>
    <property type="molecule type" value="Genomic_DNA"/>
</dbReference>